<dbReference type="AlphaFoldDB" id="A0A6J4UKU1"/>
<feature type="region of interest" description="Disordered" evidence="1">
    <location>
        <begin position="30"/>
        <end position="71"/>
    </location>
</feature>
<reference evidence="3" key="1">
    <citation type="submission" date="2020-02" db="EMBL/GenBank/DDBJ databases">
        <authorList>
            <person name="Meier V. D."/>
        </authorList>
    </citation>
    <scope>NUCLEOTIDE SEQUENCE</scope>
    <source>
        <strain evidence="3">AVDCRST_MAG73</strain>
    </source>
</reference>
<sequence length="419" mass="44395">MDRRLARPFIWLSIAAVLLIGAVAPSLAQTENPPAVDEQSTPTARDLDLTPEAGGTDDVQPAPPSIGADIPLTYFGPPPSTFQKELVGPLRLMRQGELDEDAGTMTIPLYKGQLTDGRSVWYVLTDTTDEGNANSLGLLHAPKLAYANVSGAVREATLEQDLTVTFEKGTVDFSPELVIAPGEGDKPFPPSQAEPGAVGDADYTPLMRLGNAGGHIYNAPIVAFDVEPGDISFCDGNADHSLVHDKVLAICPEEMTVTFELVPGISFARPVLYLTVDASDAMSAAIEGVTFAPALSNVRVGFDDGAFSAVERLFALTNGPSGADNPQRQGLGSALMKEGRGPLNVFGGVPTIALDYSPLWDVNIGTWTDEAIDNGYRSRMIDEFQLLGMVQEGFITGPDGAPFGSSGVIVNCPIVFRFL</sequence>
<gene>
    <name evidence="3" type="ORF">AVDCRST_MAG73-3008</name>
</gene>
<protein>
    <submittedName>
        <fullName evidence="3">Uncharacterized protein</fullName>
    </submittedName>
</protein>
<accession>A0A6J4UKU1</accession>
<keyword evidence="2" id="KW-0732">Signal</keyword>
<proteinExistence type="predicted"/>
<evidence type="ECO:0000256" key="1">
    <source>
        <dbReference type="SAM" id="MobiDB-lite"/>
    </source>
</evidence>
<organism evidence="3">
    <name type="scientific">uncultured Thermomicrobiales bacterium</name>
    <dbReference type="NCBI Taxonomy" id="1645740"/>
    <lineage>
        <taxon>Bacteria</taxon>
        <taxon>Pseudomonadati</taxon>
        <taxon>Thermomicrobiota</taxon>
        <taxon>Thermomicrobia</taxon>
        <taxon>Thermomicrobiales</taxon>
        <taxon>environmental samples</taxon>
    </lineage>
</organism>
<evidence type="ECO:0000256" key="2">
    <source>
        <dbReference type="SAM" id="SignalP"/>
    </source>
</evidence>
<feature type="signal peptide" evidence="2">
    <location>
        <begin position="1"/>
        <end position="28"/>
    </location>
</feature>
<dbReference type="EMBL" id="CADCWE010000202">
    <property type="protein sequence ID" value="CAA9553380.1"/>
    <property type="molecule type" value="Genomic_DNA"/>
</dbReference>
<feature type="compositionally biased region" description="Polar residues" evidence="1">
    <location>
        <begin position="30"/>
        <end position="43"/>
    </location>
</feature>
<feature type="chain" id="PRO_5026959219" evidence="2">
    <location>
        <begin position="29"/>
        <end position="419"/>
    </location>
</feature>
<name>A0A6J4UKU1_9BACT</name>
<evidence type="ECO:0000313" key="3">
    <source>
        <dbReference type="EMBL" id="CAA9553380.1"/>
    </source>
</evidence>